<comment type="similarity">
    <text evidence="1">Belongs to the bacterial solute-binding protein 7 family.</text>
</comment>
<keyword evidence="2" id="KW-0813">Transport</keyword>
<evidence type="ECO:0000256" key="1">
    <source>
        <dbReference type="ARBA" id="ARBA00009023"/>
    </source>
</evidence>
<dbReference type="Gene3D" id="3.40.190.170">
    <property type="entry name" value="Bacterial extracellular solute-binding protein, family 7"/>
    <property type="match status" value="1"/>
</dbReference>
<evidence type="ECO:0000313" key="5">
    <source>
        <dbReference type="Proteomes" id="UP000186819"/>
    </source>
</evidence>
<keyword evidence="5" id="KW-1185">Reference proteome</keyword>
<proteinExistence type="inferred from homology"/>
<protein>
    <submittedName>
        <fullName evidence="4">C4-dicarboxylate-binding protein DctP</fullName>
    </submittedName>
</protein>
<dbReference type="InterPro" id="IPR038404">
    <property type="entry name" value="TRAP_DctP_sf"/>
</dbReference>
<dbReference type="PANTHER" id="PTHR33376">
    <property type="match status" value="1"/>
</dbReference>
<dbReference type="NCBIfam" id="NF037995">
    <property type="entry name" value="TRAP_S1"/>
    <property type="match status" value="1"/>
</dbReference>
<dbReference type="Proteomes" id="UP000186819">
    <property type="component" value="Unassembled WGS sequence"/>
</dbReference>
<organism evidence="4 5">
    <name type="scientific">Aromatoleum tolulyticum</name>
    <dbReference type="NCBI Taxonomy" id="34027"/>
    <lineage>
        <taxon>Bacteria</taxon>
        <taxon>Pseudomonadati</taxon>
        <taxon>Pseudomonadota</taxon>
        <taxon>Betaproteobacteria</taxon>
        <taxon>Rhodocyclales</taxon>
        <taxon>Rhodocyclaceae</taxon>
        <taxon>Aromatoleum</taxon>
    </lineage>
</organism>
<gene>
    <name evidence="4" type="ORF">SAMN05421829_115106</name>
</gene>
<dbReference type="Pfam" id="PF03480">
    <property type="entry name" value="DctP"/>
    <property type="match status" value="1"/>
</dbReference>
<sequence length="163" mass="18274">MHLPSDLKGLKIRIQSSKVFDAQLRNVGALPQVMAFSEVYQGLQSGVINGQDNPVSNIYTQKFHEVQRHLTMTNHTYHGYVVVTNKKFWEKLPADLRAVLETALSETTARYGQFVEEEDNAALDAIKQSGKMAIYEPTPTEMKVVVVERADVRSNVLTHESAA</sequence>
<name>A0A1N7AXZ7_9RHOO</name>
<evidence type="ECO:0000256" key="3">
    <source>
        <dbReference type="ARBA" id="ARBA00022729"/>
    </source>
</evidence>
<accession>A0A1N7AXZ7</accession>
<dbReference type="GO" id="GO:0055085">
    <property type="term" value="P:transmembrane transport"/>
    <property type="evidence" value="ECO:0007669"/>
    <property type="project" value="InterPro"/>
</dbReference>
<evidence type="ECO:0000313" key="4">
    <source>
        <dbReference type="EMBL" id="SIR43944.1"/>
    </source>
</evidence>
<dbReference type="PANTHER" id="PTHR33376:SF7">
    <property type="entry name" value="C4-DICARBOXYLATE-BINDING PROTEIN DCTB"/>
    <property type="match status" value="1"/>
</dbReference>
<dbReference type="RefSeq" id="WP_084205159.1">
    <property type="nucleotide sequence ID" value="NZ_FTMD01000015.1"/>
</dbReference>
<evidence type="ECO:0000256" key="2">
    <source>
        <dbReference type="ARBA" id="ARBA00022448"/>
    </source>
</evidence>
<dbReference type="OrthoDB" id="9794826at2"/>
<dbReference type="InterPro" id="IPR018389">
    <property type="entry name" value="DctP_fam"/>
</dbReference>
<dbReference type="STRING" id="34027.SAMN05421829_115106"/>
<dbReference type="EMBL" id="FTMD01000015">
    <property type="protein sequence ID" value="SIR43944.1"/>
    <property type="molecule type" value="Genomic_DNA"/>
</dbReference>
<reference evidence="5" key="1">
    <citation type="submission" date="2017-01" db="EMBL/GenBank/DDBJ databases">
        <authorList>
            <person name="Varghese N."/>
            <person name="Submissions S."/>
        </authorList>
    </citation>
    <scope>NUCLEOTIDE SEQUENCE [LARGE SCALE GENOMIC DNA]</scope>
    <source>
        <strain evidence="5">ATCC 51758</strain>
    </source>
</reference>
<dbReference type="AlphaFoldDB" id="A0A1N7AXZ7"/>
<keyword evidence="3" id="KW-0732">Signal</keyword>